<evidence type="ECO:0000256" key="2">
    <source>
        <dbReference type="ARBA" id="ARBA00008723"/>
    </source>
</evidence>
<evidence type="ECO:0000256" key="7">
    <source>
        <dbReference type="RuleBase" id="RU361203"/>
    </source>
</evidence>
<feature type="domain" description="Purple acid phosphatase Fn3-like" evidence="11">
    <location>
        <begin position="85"/>
        <end position="196"/>
    </location>
</feature>
<dbReference type="Pfam" id="PF00149">
    <property type="entry name" value="Metallophos"/>
    <property type="match status" value="1"/>
</dbReference>
<feature type="chain" id="PRO_5045013290" description="Purple acid phosphatase" evidence="7">
    <location>
        <begin position="26"/>
        <end position="799"/>
    </location>
</feature>
<dbReference type="InterPro" id="IPR040974">
    <property type="entry name" value="Fn3_PAP"/>
</dbReference>
<comment type="caution">
    <text evidence="12">The sequence shown here is derived from an EMBL/GenBank/DDBJ whole genome shotgun (WGS) entry which is preliminary data.</text>
</comment>
<evidence type="ECO:0000313" key="13">
    <source>
        <dbReference type="Proteomes" id="UP001491310"/>
    </source>
</evidence>
<dbReference type="CDD" id="cd00839">
    <property type="entry name" value="MPP_PAPs"/>
    <property type="match status" value="1"/>
</dbReference>
<keyword evidence="7" id="KW-0378">Hydrolase</keyword>
<evidence type="ECO:0000259" key="8">
    <source>
        <dbReference type="Pfam" id="PF00149"/>
    </source>
</evidence>
<dbReference type="SUPFAM" id="SSF49363">
    <property type="entry name" value="Purple acid phosphatase, N-terminal domain"/>
    <property type="match status" value="1"/>
</dbReference>
<dbReference type="Pfam" id="PF14008">
    <property type="entry name" value="Metallophos_C"/>
    <property type="match status" value="1"/>
</dbReference>
<evidence type="ECO:0000256" key="3">
    <source>
        <dbReference type="ARBA" id="ARBA00011738"/>
    </source>
</evidence>
<keyword evidence="5 7" id="KW-0732">Signal</keyword>
<dbReference type="PANTHER" id="PTHR45778">
    <property type="entry name" value="PURPLE ACID PHOSPHATASE-RELATED"/>
    <property type="match status" value="1"/>
</dbReference>
<accession>A0ABR2YIV9</accession>
<evidence type="ECO:0000256" key="5">
    <source>
        <dbReference type="ARBA" id="ARBA00022729"/>
    </source>
</evidence>
<evidence type="ECO:0000259" key="11">
    <source>
        <dbReference type="Pfam" id="PF17808"/>
    </source>
</evidence>
<dbReference type="InterPro" id="IPR008963">
    <property type="entry name" value="Purple_acid_Pase-like_N"/>
</dbReference>
<dbReference type="EMBL" id="JALJOT010000011">
    <property type="protein sequence ID" value="KAK9905968.1"/>
    <property type="molecule type" value="Genomic_DNA"/>
</dbReference>
<comment type="subunit">
    <text evidence="3">Homodimer.</text>
</comment>
<feature type="signal peptide" evidence="7">
    <location>
        <begin position="1"/>
        <end position="25"/>
    </location>
</feature>
<dbReference type="InterPro" id="IPR029052">
    <property type="entry name" value="Metallo-depent_PP-like"/>
</dbReference>
<protein>
    <recommendedName>
        <fullName evidence="7">Purple acid phosphatase</fullName>
        <ecNumber evidence="7">3.1.3.2</ecNumber>
    </recommendedName>
</protein>
<dbReference type="Gene3D" id="3.60.21.10">
    <property type="match status" value="1"/>
</dbReference>
<gene>
    <name evidence="12" type="ORF">WJX75_009787</name>
</gene>
<organism evidence="12 13">
    <name type="scientific">Coccomyxa subellipsoidea</name>
    <dbReference type="NCBI Taxonomy" id="248742"/>
    <lineage>
        <taxon>Eukaryota</taxon>
        <taxon>Viridiplantae</taxon>
        <taxon>Chlorophyta</taxon>
        <taxon>core chlorophytes</taxon>
        <taxon>Trebouxiophyceae</taxon>
        <taxon>Trebouxiophyceae incertae sedis</taxon>
        <taxon>Coccomyxaceae</taxon>
        <taxon>Coccomyxa</taxon>
    </lineage>
</organism>
<evidence type="ECO:0000259" key="9">
    <source>
        <dbReference type="Pfam" id="PF14008"/>
    </source>
</evidence>
<keyword evidence="4" id="KW-0964">Secreted</keyword>
<dbReference type="PANTHER" id="PTHR45778:SF3">
    <property type="entry name" value="PURPLE ACID PHOSPHATASE"/>
    <property type="match status" value="1"/>
</dbReference>
<dbReference type="Proteomes" id="UP001491310">
    <property type="component" value="Unassembled WGS sequence"/>
</dbReference>
<reference evidence="12 13" key="1">
    <citation type="journal article" date="2024" name="Nat. Commun.">
        <title>Phylogenomics reveals the evolutionary origins of lichenization in chlorophyte algae.</title>
        <authorList>
            <person name="Puginier C."/>
            <person name="Libourel C."/>
            <person name="Otte J."/>
            <person name="Skaloud P."/>
            <person name="Haon M."/>
            <person name="Grisel S."/>
            <person name="Petersen M."/>
            <person name="Berrin J.G."/>
            <person name="Delaux P.M."/>
            <person name="Dal Grande F."/>
            <person name="Keller J."/>
        </authorList>
    </citation>
    <scope>NUCLEOTIDE SEQUENCE [LARGE SCALE GENOMIC DNA]</scope>
    <source>
        <strain evidence="12 13">SAG 216-7</strain>
    </source>
</reference>
<dbReference type="InterPro" id="IPR041792">
    <property type="entry name" value="MPP_PAP"/>
</dbReference>
<comment type="similarity">
    <text evidence="2 7">Belongs to the metallophosphoesterase superfamily. Purple acid phosphatase family.</text>
</comment>
<proteinExistence type="inferred from homology"/>
<dbReference type="InterPro" id="IPR025733">
    <property type="entry name" value="PAPs_C"/>
</dbReference>
<dbReference type="InterPro" id="IPR004843">
    <property type="entry name" value="Calcineurin-like_PHP"/>
</dbReference>
<evidence type="ECO:0000313" key="12">
    <source>
        <dbReference type="EMBL" id="KAK9905968.1"/>
    </source>
</evidence>
<dbReference type="Pfam" id="PF16656">
    <property type="entry name" value="Pur_ac_phosph_N"/>
    <property type="match status" value="1"/>
</dbReference>
<dbReference type="EC" id="3.1.3.2" evidence="7"/>
<evidence type="ECO:0000256" key="4">
    <source>
        <dbReference type="ARBA" id="ARBA00022525"/>
    </source>
</evidence>
<feature type="domain" description="Purple acid phosphatase C-terminal" evidence="9">
    <location>
        <begin position="592"/>
        <end position="651"/>
    </location>
</feature>
<dbReference type="SUPFAM" id="SSF56300">
    <property type="entry name" value="Metallo-dependent phosphatases"/>
    <property type="match status" value="1"/>
</dbReference>
<keyword evidence="6" id="KW-0325">Glycoprotein</keyword>
<dbReference type="Gene3D" id="2.60.40.380">
    <property type="entry name" value="Purple acid phosphatase-like, N-terminal"/>
    <property type="match status" value="1"/>
</dbReference>
<evidence type="ECO:0000256" key="6">
    <source>
        <dbReference type="ARBA" id="ARBA00023180"/>
    </source>
</evidence>
<comment type="subcellular location">
    <subcellularLocation>
        <location evidence="1">Secreted</location>
    </subcellularLocation>
</comment>
<comment type="catalytic activity">
    <reaction evidence="7">
        <text>a phosphate monoester + H2O = an alcohol + phosphate</text>
        <dbReference type="Rhea" id="RHEA:15017"/>
        <dbReference type="ChEBI" id="CHEBI:15377"/>
        <dbReference type="ChEBI" id="CHEBI:30879"/>
        <dbReference type="ChEBI" id="CHEBI:43474"/>
        <dbReference type="ChEBI" id="CHEBI:67140"/>
        <dbReference type="EC" id="3.1.3.2"/>
    </reaction>
</comment>
<sequence length="799" mass="85126">MMFHSRTHVNNVFAVCIVLIAAASAEDQTQKLDLVASSELASKVTLPSLSQNVIDALQVPKTVVSSVARGFLPTIDASAKPPANGITLALNVTQVKDGDWVGVTVTGVAKSTTSDALAIYLQDPADPTVGINRLIKYKWANADPAYTSSGKTSFSFRVINQRRPLLFYFFSNATVANGFFSGATLAAASNPIPFTNYNEPTQVHLALTQSQGEVLVQWSTRDGGLPTVLYGTDSGKLLEVAVGSTTTYKASDMCGVPANDTGFVDPGTLNYVKLTGLKPDTIYYYVYGDVKMGFGEQLTFKTAPAKGPSSTVKFLAIADHGHAQVDGSVGYEWTQAATDGALAVPNPLDTAPDNTLDGLSALIFNLLTQDTAQQGSALNTLAGLVADSADRSLFLLNGDVCYARGETASWDVYMSSMAAIGGVVPWMLVEGNHERDEPFTGDRYQNQNADSGGECSIPYARRLQSTGNPKYVPSDPSWYSFDHGNIHVIGYSTEIDFSPGSAQYKFIEADLAAVDRSVTPWVVLNGHRPIYTTSIGPTVVSVAQDLRNALEPLITKYQVDVTFHGHDHVYERTCPVYNGTCQPNLADGSLGGPVHVVIGNAGFSLSYLPNPYIPPYWENVALEHGYLKCDVTATAFACQMISSINGAVFDSWTLTKPANFKADMAGRDAFVKSWVPQYVPGAPYPKGGTSLETQGVPGLGLLAVLSSLQTLLQTPAVIAQFAAARASLIPTVEGPDTVVNLAAATQPLYPLLQQLANSNPTTPLGQAAKFYAAFSYVPAIQKLQAAAAAYSTKHGVLFP</sequence>
<evidence type="ECO:0000256" key="1">
    <source>
        <dbReference type="ARBA" id="ARBA00004613"/>
    </source>
</evidence>
<dbReference type="InterPro" id="IPR015914">
    <property type="entry name" value="PAPs_N"/>
</dbReference>
<evidence type="ECO:0000259" key="10">
    <source>
        <dbReference type="Pfam" id="PF16656"/>
    </source>
</evidence>
<name>A0ABR2YIV9_9CHLO</name>
<feature type="domain" description="Purple acid phosphatase N-terminal" evidence="10">
    <location>
        <begin position="200"/>
        <end position="302"/>
    </location>
</feature>
<feature type="domain" description="Calcineurin-like phosphoesterase" evidence="8">
    <location>
        <begin position="377"/>
        <end position="570"/>
    </location>
</feature>
<dbReference type="Pfam" id="PF17808">
    <property type="entry name" value="fn3_PAP"/>
    <property type="match status" value="1"/>
</dbReference>
<keyword evidence="13" id="KW-1185">Reference proteome</keyword>